<dbReference type="Gene3D" id="1.20.140.10">
    <property type="entry name" value="Butyryl-CoA Dehydrogenase, subunit A, domain 3"/>
    <property type="match status" value="1"/>
</dbReference>
<evidence type="ECO:0000256" key="6">
    <source>
        <dbReference type="ARBA" id="ARBA00066362"/>
    </source>
</evidence>
<evidence type="ECO:0000256" key="5">
    <source>
        <dbReference type="ARBA" id="ARBA00023002"/>
    </source>
</evidence>
<feature type="domain" description="Acyl-CoA oxidase/dehydrogenase middle" evidence="10">
    <location>
        <begin position="138"/>
        <end position="233"/>
    </location>
</feature>
<dbReference type="Gene3D" id="2.40.110.10">
    <property type="entry name" value="Butyryl-CoA Dehydrogenase, subunit A, domain 2"/>
    <property type="match status" value="1"/>
</dbReference>
<dbReference type="FunFam" id="1.20.140.10:FF:000004">
    <property type="entry name" value="Acyl-CoA dehydrogenase FadE25"/>
    <property type="match status" value="1"/>
</dbReference>
<dbReference type="FunFam" id="1.10.540.10:FF:000002">
    <property type="entry name" value="Acyl-CoA dehydrogenase FadE19"/>
    <property type="match status" value="1"/>
</dbReference>
<comment type="similarity">
    <text evidence="2 8">Belongs to the acyl-CoA dehydrogenase family.</text>
</comment>
<dbReference type="PROSITE" id="PS00072">
    <property type="entry name" value="ACYL_COA_DH_1"/>
    <property type="match status" value="1"/>
</dbReference>
<dbReference type="Pfam" id="PF02771">
    <property type="entry name" value="Acyl-CoA_dh_N"/>
    <property type="match status" value="1"/>
</dbReference>
<evidence type="ECO:0000313" key="12">
    <source>
        <dbReference type="EMBL" id="SOS74315.1"/>
    </source>
</evidence>
<proteinExistence type="inferred from homology"/>
<gene>
    <name evidence="12" type="ORF">TNO020_180351</name>
</gene>
<dbReference type="GO" id="GO:0003995">
    <property type="term" value="F:acyl-CoA dehydrogenase activity"/>
    <property type="evidence" value="ECO:0007669"/>
    <property type="project" value="InterPro"/>
</dbReference>
<keyword evidence="13" id="KW-1185">Reference proteome</keyword>
<dbReference type="SUPFAM" id="SSF56645">
    <property type="entry name" value="Acyl-CoA dehydrogenase NM domain-like"/>
    <property type="match status" value="1"/>
</dbReference>
<dbReference type="InterPro" id="IPR037069">
    <property type="entry name" value="AcylCoA_DH/ox_N_sf"/>
</dbReference>
<evidence type="ECO:0000313" key="13">
    <source>
        <dbReference type="Proteomes" id="UP000234211"/>
    </source>
</evidence>
<dbReference type="InterPro" id="IPR013786">
    <property type="entry name" value="AcylCoA_DH/ox_N"/>
</dbReference>
<keyword evidence="3 8" id="KW-0285">Flavoprotein</keyword>
<dbReference type="PIRSF" id="PIRSF016578">
    <property type="entry name" value="HsaA"/>
    <property type="match status" value="1"/>
</dbReference>
<evidence type="ECO:0000256" key="7">
    <source>
        <dbReference type="ARBA" id="ARBA00072305"/>
    </source>
</evidence>
<evidence type="ECO:0000256" key="4">
    <source>
        <dbReference type="ARBA" id="ARBA00022827"/>
    </source>
</evidence>
<feature type="domain" description="Acyl-CoA dehydrogenase/oxidase N-terminal" evidence="11">
    <location>
        <begin position="22"/>
        <end position="134"/>
    </location>
</feature>
<evidence type="ECO:0000256" key="8">
    <source>
        <dbReference type="RuleBase" id="RU362125"/>
    </source>
</evidence>
<dbReference type="EMBL" id="OENF01000010">
    <property type="protein sequence ID" value="SOS74315.1"/>
    <property type="molecule type" value="Genomic_DNA"/>
</dbReference>
<protein>
    <recommendedName>
        <fullName evidence="7">Cyclohex-1-ene-1-carbonyl-CoA dehydrogenase</fullName>
        <ecNumber evidence="6">1.3.8.10</ecNumber>
    </recommendedName>
</protein>
<dbReference type="PANTHER" id="PTHR43884:SF12">
    <property type="entry name" value="ISOVALERYL-COA DEHYDROGENASE, MITOCHONDRIAL-RELATED"/>
    <property type="match status" value="1"/>
</dbReference>
<evidence type="ECO:0000259" key="9">
    <source>
        <dbReference type="Pfam" id="PF00441"/>
    </source>
</evidence>
<keyword evidence="4 8" id="KW-0274">FAD</keyword>
<dbReference type="InterPro" id="IPR006091">
    <property type="entry name" value="Acyl-CoA_Oxase/DH_mid-dom"/>
</dbReference>
<dbReference type="Proteomes" id="UP000234211">
    <property type="component" value="Unassembled WGS sequence"/>
</dbReference>
<dbReference type="AlphaFoldDB" id="A0A2H1YFQ8"/>
<dbReference type="CDD" id="cd01158">
    <property type="entry name" value="SCAD_SBCAD"/>
    <property type="match status" value="1"/>
</dbReference>
<feature type="domain" description="Acyl-CoA dehydrogenase/oxidase C-terminal" evidence="9">
    <location>
        <begin position="247"/>
        <end position="393"/>
    </location>
</feature>
<comment type="cofactor">
    <cofactor evidence="1 8">
        <name>FAD</name>
        <dbReference type="ChEBI" id="CHEBI:57692"/>
    </cofactor>
</comment>
<name>A0A2H1YFQ8_9FLAO</name>
<evidence type="ECO:0000259" key="10">
    <source>
        <dbReference type="Pfam" id="PF02770"/>
    </source>
</evidence>
<dbReference type="Pfam" id="PF02770">
    <property type="entry name" value="Acyl-CoA_dh_M"/>
    <property type="match status" value="1"/>
</dbReference>
<accession>A0A2H1YFQ8</accession>
<dbReference type="PROSITE" id="PS00073">
    <property type="entry name" value="ACYL_COA_DH_2"/>
    <property type="match status" value="1"/>
</dbReference>
<reference evidence="13" key="1">
    <citation type="submission" date="2017-11" db="EMBL/GenBank/DDBJ databases">
        <authorList>
            <person name="Duchaud E."/>
        </authorList>
    </citation>
    <scope>NUCLEOTIDE SEQUENCE [LARGE SCALE GENOMIC DNA]</scope>
    <source>
        <strain evidence="13">Tenacibaculum sp. TNO020</strain>
    </source>
</reference>
<sequence length="396" mass="43736">MVEFFTNLTIIKLSEIMDFSLTEEHIMIRDAARDFAQTELLPGVIERDNKQEFPQELVRKMGNLGFMGIMVHPKYGGSGMDTISYVLIMEELSKIDASASVMVSVNNSLVCYGLEAFGTEEQKQKYLTKLATGEQIGAFCLSEPEAGSDATSQATTAEEKDDHYLINGTKNWITNGGRADVYLVIAQTDRSKKHKGINAFIVEKGTEGFHIGPKEDKLGIRGSDTHTLQFNNVKVPKENRIGEDGFGFKFAMKTLAGGRIGIAAQALGIASGAYELALKYSKERKTFGTEICNHQAIAFKLADMYTEIEAARMLVMKAAWDKDQGNNYDTSGAMAKLYASKVAMEQSVEAVQIHGGNGFVKDYHVERLMRDAKITQIYEGTSEIQKIVISRSIIKG</sequence>
<dbReference type="PANTHER" id="PTHR43884">
    <property type="entry name" value="ACYL-COA DEHYDROGENASE"/>
    <property type="match status" value="1"/>
</dbReference>
<evidence type="ECO:0000256" key="2">
    <source>
        <dbReference type="ARBA" id="ARBA00009347"/>
    </source>
</evidence>
<evidence type="ECO:0000259" key="11">
    <source>
        <dbReference type="Pfam" id="PF02771"/>
    </source>
</evidence>
<dbReference type="EC" id="1.3.8.10" evidence="6"/>
<keyword evidence="5 8" id="KW-0560">Oxidoreductase</keyword>
<dbReference type="InterPro" id="IPR046373">
    <property type="entry name" value="Acyl-CoA_Oxase/DH_mid-dom_sf"/>
</dbReference>
<dbReference type="GO" id="GO:0050660">
    <property type="term" value="F:flavin adenine dinucleotide binding"/>
    <property type="evidence" value="ECO:0007669"/>
    <property type="project" value="InterPro"/>
</dbReference>
<evidence type="ECO:0000256" key="1">
    <source>
        <dbReference type="ARBA" id="ARBA00001974"/>
    </source>
</evidence>
<dbReference type="InterPro" id="IPR006089">
    <property type="entry name" value="Acyl-CoA_DH_CS"/>
</dbReference>
<organism evidence="12 13">
    <name type="scientific">Tenacibaculum piscium</name>
    <dbReference type="NCBI Taxonomy" id="1458515"/>
    <lineage>
        <taxon>Bacteria</taxon>
        <taxon>Pseudomonadati</taxon>
        <taxon>Bacteroidota</taxon>
        <taxon>Flavobacteriia</taxon>
        <taxon>Flavobacteriales</taxon>
        <taxon>Flavobacteriaceae</taxon>
        <taxon>Tenacibaculum</taxon>
    </lineage>
</organism>
<dbReference type="SUPFAM" id="SSF47203">
    <property type="entry name" value="Acyl-CoA dehydrogenase C-terminal domain-like"/>
    <property type="match status" value="1"/>
</dbReference>
<dbReference type="Pfam" id="PF00441">
    <property type="entry name" value="Acyl-CoA_dh_1"/>
    <property type="match status" value="1"/>
</dbReference>
<dbReference type="Gene3D" id="1.10.540.10">
    <property type="entry name" value="Acyl-CoA dehydrogenase/oxidase, N-terminal domain"/>
    <property type="match status" value="1"/>
</dbReference>
<dbReference type="InterPro" id="IPR009100">
    <property type="entry name" value="AcylCoA_DH/oxidase_NM_dom_sf"/>
</dbReference>
<dbReference type="InterPro" id="IPR009075">
    <property type="entry name" value="AcylCo_DH/oxidase_C"/>
</dbReference>
<dbReference type="FunFam" id="2.40.110.10:FF:000001">
    <property type="entry name" value="Acyl-CoA dehydrogenase, mitochondrial"/>
    <property type="match status" value="1"/>
</dbReference>
<dbReference type="InterPro" id="IPR036250">
    <property type="entry name" value="AcylCo_DH-like_C"/>
</dbReference>
<evidence type="ECO:0000256" key="3">
    <source>
        <dbReference type="ARBA" id="ARBA00022630"/>
    </source>
</evidence>